<protein>
    <submittedName>
        <fullName evidence="1">Uncharacterized protein</fullName>
    </submittedName>
</protein>
<gene>
    <name evidence="1" type="ORF">M441DRAFT_227685</name>
</gene>
<dbReference type="EMBL" id="KZ679256">
    <property type="protein sequence ID" value="PTB46946.1"/>
    <property type="molecule type" value="Genomic_DNA"/>
</dbReference>
<evidence type="ECO:0000313" key="1">
    <source>
        <dbReference type="EMBL" id="PTB46946.1"/>
    </source>
</evidence>
<accession>A0A2T3ZQ69</accession>
<proteinExistence type="predicted"/>
<reference evidence="1 2" key="1">
    <citation type="submission" date="2016-07" db="EMBL/GenBank/DDBJ databases">
        <title>Multiple horizontal gene transfer events from other fungi enriched the ability of initially mycotrophic Trichoderma (Ascomycota) to feed on dead plant biomass.</title>
        <authorList>
            <consortium name="DOE Joint Genome Institute"/>
            <person name="Aerts A."/>
            <person name="Atanasova L."/>
            <person name="Chenthamara K."/>
            <person name="Zhang J."/>
            <person name="Grujic M."/>
            <person name="Henrissat B."/>
            <person name="Kuo A."/>
            <person name="Salamov A."/>
            <person name="Lipzen A."/>
            <person name="Labutti K."/>
            <person name="Barry K."/>
            <person name="Miao Y."/>
            <person name="Rahimi M.J."/>
            <person name="Shen Q."/>
            <person name="Grigoriev I.V."/>
            <person name="Kubicek C.P."/>
            <person name="Druzhinina I.S."/>
        </authorList>
    </citation>
    <scope>NUCLEOTIDE SEQUENCE [LARGE SCALE GENOMIC DNA]</scope>
    <source>
        <strain evidence="1 2">CBS 433.97</strain>
    </source>
</reference>
<dbReference type="Proteomes" id="UP000240493">
    <property type="component" value="Unassembled WGS sequence"/>
</dbReference>
<evidence type="ECO:0000313" key="2">
    <source>
        <dbReference type="Proteomes" id="UP000240493"/>
    </source>
</evidence>
<sequence length="171" mass="19742">MWYYAGGKFAKVCTWRACGGRWQTSQEVASMQDLRRAALEVQQVLVLLFSIPEQRRLSATWRCTPKQRASLQYNSNEMDGERESIKAFRQWFGTVAGLAWSGLVRSRLKKGKIKDYPGKDAEPRMFNCPRDFSVVFQERKLCLVLQDPYTKWGKHILQLACTRNGAGWILS</sequence>
<dbReference type="AlphaFoldDB" id="A0A2T3ZQ69"/>
<keyword evidence="2" id="KW-1185">Reference proteome</keyword>
<name>A0A2T3ZQ69_TRIA4</name>
<organism evidence="1 2">
    <name type="scientific">Trichoderma asperellum (strain ATCC 204424 / CBS 433.97 / NBRC 101777)</name>
    <dbReference type="NCBI Taxonomy" id="1042311"/>
    <lineage>
        <taxon>Eukaryota</taxon>
        <taxon>Fungi</taxon>
        <taxon>Dikarya</taxon>
        <taxon>Ascomycota</taxon>
        <taxon>Pezizomycotina</taxon>
        <taxon>Sordariomycetes</taxon>
        <taxon>Hypocreomycetidae</taxon>
        <taxon>Hypocreales</taxon>
        <taxon>Hypocreaceae</taxon>
        <taxon>Trichoderma</taxon>
    </lineage>
</organism>